<evidence type="ECO:0000313" key="7">
    <source>
        <dbReference type="Proteomes" id="UP001245370"/>
    </source>
</evidence>
<dbReference type="Pfam" id="PF19040">
    <property type="entry name" value="SGNH"/>
    <property type="match status" value="1"/>
</dbReference>
<keyword evidence="1" id="KW-1133">Transmembrane helix</keyword>
<feature type="transmembrane region" description="Helical" evidence="1">
    <location>
        <begin position="74"/>
        <end position="94"/>
    </location>
</feature>
<feature type="transmembrane region" description="Helical" evidence="1">
    <location>
        <begin position="316"/>
        <end position="336"/>
    </location>
</feature>
<dbReference type="Pfam" id="PF01757">
    <property type="entry name" value="Acyl_transf_3"/>
    <property type="match status" value="1"/>
</dbReference>
<feature type="domain" description="SGNH" evidence="3">
    <location>
        <begin position="420"/>
        <end position="664"/>
    </location>
</feature>
<reference evidence="5 7" key="2">
    <citation type="submission" date="2023-07" db="EMBL/GenBank/DDBJ databases">
        <title>Genomic Encyclopedia of Type Strains, Phase IV (KMG-IV): sequencing the most valuable type-strain genomes for metagenomic binning, comparative biology and taxonomic classification.</title>
        <authorList>
            <person name="Goeker M."/>
        </authorList>
    </citation>
    <scope>NUCLEOTIDE SEQUENCE [LARGE SCALE GENOMIC DNA]</scope>
    <source>
        <strain evidence="5 7">DSM 338</strain>
    </source>
</reference>
<dbReference type="InterPro" id="IPR043968">
    <property type="entry name" value="SGNH"/>
</dbReference>
<dbReference type="EMBL" id="JAVDPY010000001">
    <property type="protein sequence ID" value="MDR6332433.1"/>
    <property type="molecule type" value="Genomic_DNA"/>
</dbReference>
<keyword evidence="1" id="KW-0812">Transmembrane</keyword>
<feature type="transmembrane region" description="Helical" evidence="1">
    <location>
        <begin position="33"/>
        <end position="53"/>
    </location>
</feature>
<dbReference type="GO" id="GO:0016020">
    <property type="term" value="C:membrane"/>
    <property type="evidence" value="ECO:0007669"/>
    <property type="project" value="TreeGrafter"/>
</dbReference>
<keyword evidence="1" id="KW-0472">Membrane</keyword>
<dbReference type="AlphaFoldDB" id="A0A9W6CKL6"/>
<dbReference type="GeneID" id="95762285"/>
<dbReference type="EMBL" id="BSDO01000002">
    <property type="protein sequence ID" value="GLI21816.1"/>
    <property type="molecule type" value="Genomic_DNA"/>
</dbReference>
<dbReference type="Proteomes" id="UP001144397">
    <property type="component" value="Unassembled WGS sequence"/>
</dbReference>
<feature type="domain" description="Acyltransferase 3" evidence="2">
    <location>
        <begin position="8"/>
        <end position="331"/>
    </location>
</feature>
<accession>A0A9W6CKL6</accession>
<evidence type="ECO:0000313" key="5">
    <source>
        <dbReference type="EMBL" id="MDR6332433.1"/>
    </source>
</evidence>
<name>A0A9W6CKL6_XANFL</name>
<feature type="transmembrane region" description="Helical" evidence="1">
    <location>
        <begin position="287"/>
        <end position="304"/>
    </location>
</feature>
<dbReference type="GO" id="GO:0009103">
    <property type="term" value="P:lipopolysaccharide biosynthetic process"/>
    <property type="evidence" value="ECO:0007669"/>
    <property type="project" value="TreeGrafter"/>
</dbReference>
<evidence type="ECO:0000313" key="6">
    <source>
        <dbReference type="Proteomes" id="UP001144397"/>
    </source>
</evidence>
<keyword evidence="4" id="KW-0808">Transferase</keyword>
<dbReference type="PANTHER" id="PTHR23028">
    <property type="entry name" value="ACETYLTRANSFERASE"/>
    <property type="match status" value="1"/>
</dbReference>
<feature type="transmembrane region" description="Helical" evidence="1">
    <location>
        <begin position="253"/>
        <end position="275"/>
    </location>
</feature>
<evidence type="ECO:0000313" key="4">
    <source>
        <dbReference type="EMBL" id="GLI21816.1"/>
    </source>
</evidence>
<gene>
    <name evidence="5" type="ORF">GGQ86_000880</name>
    <name evidence="4" type="ORF">XFLAVUS301_14900</name>
</gene>
<feature type="transmembrane region" description="Helical" evidence="1">
    <location>
        <begin position="196"/>
        <end position="217"/>
    </location>
</feature>
<evidence type="ECO:0000259" key="2">
    <source>
        <dbReference type="Pfam" id="PF01757"/>
    </source>
</evidence>
<dbReference type="RefSeq" id="WP_281806708.1">
    <property type="nucleotide sequence ID" value="NZ_BSDO01000002.1"/>
</dbReference>
<dbReference type="Proteomes" id="UP001245370">
    <property type="component" value="Unassembled WGS sequence"/>
</dbReference>
<dbReference type="GO" id="GO:0016747">
    <property type="term" value="F:acyltransferase activity, transferring groups other than amino-acyl groups"/>
    <property type="evidence" value="ECO:0007669"/>
    <property type="project" value="InterPro"/>
</dbReference>
<sequence length="694" mass="74975">MNLKYRPDIDGLRAVAVVVALLFHAHIPPFRGGFIGVDIFFVLSGYLITSILYNDMMKGEFSLVDFYDRRIRRIFPALFVVLPVTTFIAAFLLMPRQMVLFAQSIIPSALFYANIHFQGLMNYFGPQADETPLLHLWSLAVEEQYYIFFPLLMFAFLKTGGRVALGPRRMAILGFLIIAVVSGVYAELSARTQPTASFFLLQSRAWELLVGALLALVHMPKVSEKTANWIGVAGLLAIVVPVFAYSHDMTFPGLSAAPIVFGTAAVIYAGTINPAGYANYLLSRPKVVYVGRISYALYLWHWPLLVFGKTYMGRALTYFEAGGMLIVAFIFASLSLKYVETPLRHAGSLGGKRRGRFAAGIMAMAMTLAVGVLFERLGGGFYPISPLGARAEAAMEDRSPFSRSCNNSPKGFSAAVLNPASACSVGPGAAKGEYDVVVWGDSHAGASFIGIAEQVAALGHTARLQTMAGCPPLIGGQAHRDDMPSWTCTAFNAEVLQEIRRIKPKVAVLVGRWAMWTSKAGPAFTLTSDEVPGGGVRSKEVSQKVFAHMLDRTLKDLSDLGIHVVLVGQTPEFGRSPGRCVAEKEFYNRSKLGNCLELPSAAADKVLGISNQMIAKAATSFPGTTTFLLSDVFCRDGTCRAGDGEKFFYVDADHLSATGAHHMSQDPALRTALLKALGEGGNTSAALAPATAKD</sequence>
<evidence type="ECO:0000259" key="3">
    <source>
        <dbReference type="Pfam" id="PF19040"/>
    </source>
</evidence>
<protein>
    <submittedName>
        <fullName evidence="4">Acyltransferase</fullName>
    </submittedName>
    <submittedName>
        <fullName evidence="5">Peptidoglycan/LPS O-acetylase OafA/YrhL</fullName>
    </submittedName>
</protein>
<dbReference type="InterPro" id="IPR050879">
    <property type="entry name" value="Acyltransferase_3"/>
</dbReference>
<keyword evidence="4" id="KW-0012">Acyltransferase</keyword>
<feature type="transmembrane region" description="Helical" evidence="1">
    <location>
        <begin position="357"/>
        <end position="374"/>
    </location>
</feature>
<feature type="transmembrane region" description="Helical" evidence="1">
    <location>
        <begin position="229"/>
        <end position="247"/>
    </location>
</feature>
<reference evidence="4" key="1">
    <citation type="submission" date="2022-12" db="EMBL/GenBank/DDBJ databases">
        <title>Reference genome sequencing for broad-spectrum identification of bacterial and archaeal isolates by mass spectrometry.</title>
        <authorList>
            <person name="Sekiguchi Y."/>
            <person name="Tourlousse D.M."/>
        </authorList>
    </citation>
    <scope>NUCLEOTIDE SEQUENCE</scope>
    <source>
        <strain evidence="4">301</strain>
    </source>
</reference>
<feature type="transmembrane region" description="Helical" evidence="1">
    <location>
        <begin position="12"/>
        <end position="27"/>
    </location>
</feature>
<organism evidence="4 6">
    <name type="scientific">Xanthobacter flavus</name>
    <dbReference type="NCBI Taxonomy" id="281"/>
    <lineage>
        <taxon>Bacteria</taxon>
        <taxon>Pseudomonadati</taxon>
        <taxon>Pseudomonadota</taxon>
        <taxon>Alphaproteobacteria</taxon>
        <taxon>Hyphomicrobiales</taxon>
        <taxon>Xanthobacteraceae</taxon>
        <taxon>Xanthobacter</taxon>
    </lineage>
</organism>
<evidence type="ECO:0000256" key="1">
    <source>
        <dbReference type="SAM" id="Phobius"/>
    </source>
</evidence>
<feature type="transmembrane region" description="Helical" evidence="1">
    <location>
        <begin position="145"/>
        <end position="165"/>
    </location>
</feature>
<dbReference type="PANTHER" id="PTHR23028:SF53">
    <property type="entry name" value="ACYL_TRANSF_3 DOMAIN-CONTAINING PROTEIN"/>
    <property type="match status" value="1"/>
</dbReference>
<proteinExistence type="predicted"/>
<keyword evidence="7" id="KW-1185">Reference proteome</keyword>
<comment type="caution">
    <text evidence="4">The sequence shown here is derived from an EMBL/GenBank/DDBJ whole genome shotgun (WGS) entry which is preliminary data.</text>
</comment>
<feature type="transmembrane region" description="Helical" evidence="1">
    <location>
        <begin position="172"/>
        <end position="190"/>
    </location>
</feature>
<dbReference type="InterPro" id="IPR002656">
    <property type="entry name" value="Acyl_transf_3_dom"/>
</dbReference>